<comment type="catalytic activity">
    <reaction evidence="12">
        <text>glucuronate acceptor + UDP-alpha-D-glucuronate = acceptor beta-D-glucuronoside + UDP + H(+)</text>
        <dbReference type="Rhea" id="RHEA:21032"/>
        <dbReference type="ChEBI" id="CHEBI:15378"/>
        <dbReference type="ChEBI" id="CHEBI:58052"/>
        <dbReference type="ChEBI" id="CHEBI:58223"/>
        <dbReference type="ChEBI" id="CHEBI:132367"/>
        <dbReference type="ChEBI" id="CHEBI:132368"/>
        <dbReference type="EC" id="2.4.1.17"/>
    </reaction>
</comment>
<evidence type="ECO:0000256" key="10">
    <source>
        <dbReference type="ARBA" id="ARBA00023180"/>
    </source>
</evidence>
<dbReference type="InterPro" id="IPR050271">
    <property type="entry name" value="UDP-glycosyltransferase"/>
</dbReference>
<dbReference type="FunFam" id="3.40.50.2000:FF:000001">
    <property type="entry name" value="UDP-glucuronosyltransferase"/>
    <property type="match status" value="1"/>
</dbReference>
<accession>A0A0S2LKW7</accession>
<evidence type="ECO:0000256" key="2">
    <source>
        <dbReference type="ARBA" id="ARBA00009995"/>
    </source>
</evidence>
<feature type="chain" id="PRO_5006519755" description="UDP-glucuronosyltransferase" evidence="12">
    <location>
        <begin position="28"/>
        <end position="533"/>
    </location>
</feature>
<dbReference type="CDD" id="cd03784">
    <property type="entry name" value="GT1_Gtf-like"/>
    <property type="match status" value="1"/>
</dbReference>
<dbReference type="PROSITE" id="PS00375">
    <property type="entry name" value="UDPGT"/>
    <property type="match status" value="1"/>
</dbReference>
<dbReference type="EC" id="2.4.1.17" evidence="12"/>
<dbReference type="FunFam" id="3.40.50.2000:FF:000066">
    <property type="entry name" value="UDP-glucuronosyltransferase 1-1"/>
    <property type="match status" value="1"/>
</dbReference>
<evidence type="ECO:0000256" key="5">
    <source>
        <dbReference type="ARBA" id="ARBA00022692"/>
    </source>
</evidence>
<evidence type="ECO:0000256" key="1">
    <source>
        <dbReference type="ARBA" id="ARBA00004389"/>
    </source>
</evidence>
<keyword evidence="5 12" id="KW-0812">Transmembrane</keyword>
<evidence type="ECO:0000256" key="11">
    <source>
        <dbReference type="RuleBase" id="RU003718"/>
    </source>
</evidence>
<keyword evidence="7" id="KW-0256">Endoplasmic reticulum</keyword>
<keyword evidence="4 11" id="KW-0808">Transferase</keyword>
<sequence length="533" mass="59688">MATASRIPHLLILGLLLCALRPLVTHAGKLLVVPVEGSHWLSMVGALQQLQQNGHEIVVLAPDALLYIKEDSPFTLKRYPVPFSKEDLETNFALLGHFVFENDPFLIRVIKMYKKIKKDSAMLFSGCSHLLHNKELMASLVESSFDVVLTDPFLPCGAIVAQYLVVPAVFFLYALPCGMHFEATLCPNPMSYVPRSMSLNPDHMTFLQRVKNALITLTEKVACNFVYSAYAPLASEVLQRDVTVHDLISSASFWLFRNDFVFDYPKPVMPNTAFIGGINCLHKNLLSQEFEAYVNASGEHGVVVFSLGSMVSEIPEKKAMAIAEGLGKIPQTVLWRYTGTPPSNLAKNTILVKWLPQNDLLGHPKTRAFITHAGSHGVYEGICNGVPMVMMPLFGDQMDNAKRMETRGAGVTLNVLEMTSDDIADALKKVIYDKSYKDNIMRLSSLHKDRPIEPLDLAVFWVEFVMRHKGAPHLRPAAHDLTWYQYHSLDVIGFLLGIVLLVAFISFKCCAYGFRKCFGKKEQRKKTQKSKTH</sequence>
<evidence type="ECO:0000256" key="7">
    <source>
        <dbReference type="ARBA" id="ARBA00022824"/>
    </source>
</evidence>
<dbReference type="Gene3D" id="3.40.50.2000">
    <property type="entry name" value="Glycogen Phosphorylase B"/>
    <property type="match status" value="2"/>
</dbReference>
<evidence type="ECO:0000256" key="12">
    <source>
        <dbReference type="RuleBase" id="RU362059"/>
    </source>
</evidence>
<evidence type="ECO:0000256" key="8">
    <source>
        <dbReference type="ARBA" id="ARBA00022989"/>
    </source>
</evidence>
<evidence type="ECO:0000256" key="4">
    <source>
        <dbReference type="ARBA" id="ARBA00022679"/>
    </source>
</evidence>
<evidence type="ECO:0000313" key="13">
    <source>
        <dbReference type="EMBL" id="ALO62045.1"/>
    </source>
</evidence>
<protein>
    <recommendedName>
        <fullName evidence="12">UDP-glucuronosyltransferase</fullName>
        <ecNumber evidence="12">2.4.1.17</ecNumber>
    </recommendedName>
</protein>
<gene>
    <name evidence="13" type="primary">UGT1A1</name>
</gene>
<comment type="subcellular location">
    <subcellularLocation>
        <location evidence="1">Endoplasmic reticulum membrane</location>
        <topology evidence="1">Single-pass membrane protein</topology>
    </subcellularLocation>
    <subcellularLocation>
        <location evidence="12">Membrane</location>
        <topology evidence="12">Single-pass membrane protein</topology>
    </subcellularLocation>
</comment>
<proteinExistence type="evidence at transcript level"/>
<dbReference type="PANTHER" id="PTHR48043:SF161">
    <property type="entry name" value="UDP GLUCURONOSYLTRANSFERASE FAMILY 1 MEMBER A1"/>
    <property type="match status" value="1"/>
</dbReference>
<keyword evidence="9 12" id="KW-0472">Membrane</keyword>
<name>A0A0S2LKW7_CAVPO</name>
<reference evidence="13" key="1">
    <citation type="submission" date="2015-06" db="EMBL/GenBank/DDBJ databases">
        <authorList>
            <person name="Hoefler B.C."/>
            <person name="Straight P.D."/>
        </authorList>
    </citation>
    <scope>NUCLEOTIDE SEQUENCE</scope>
</reference>
<dbReference type="SUPFAM" id="SSF53756">
    <property type="entry name" value="UDP-Glycosyltransferase/glycogen phosphorylase"/>
    <property type="match status" value="1"/>
</dbReference>
<dbReference type="GO" id="GO:0005789">
    <property type="term" value="C:endoplasmic reticulum membrane"/>
    <property type="evidence" value="ECO:0007669"/>
    <property type="project" value="UniProtKB-SubCell"/>
</dbReference>
<evidence type="ECO:0000256" key="3">
    <source>
        <dbReference type="ARBA" id="ARBA00022676"/>
    </source>
</evidence>
<keyword evidence="6 12" id="KW-0732">Signal</keyword>
<dbReference type="AlphaFoldDB" id="A0A0S2LKW7"/>
<keyword evidence="3 11" id="KW-0328">Glycosyltransferase</keyword>
<dbReference type="InterPro" id="IPR002213">
    <property type="entry name" value="UDP_glucos_trans"/>
</dbReference>
<dbReference type="EMBL" id="KT160222">
    <property type="protein sequence ID" value="ALO62045.1"/>
    <property type="molecule type" value="mRNA"/>
</dbReference>
<organism evidence="13">
    <name type="scientific">Cavia porcellus</name>
    <name type="common">Guinea pig</name>
    <dbReference type="NCBI Taxonomy" id="10141"/>
    <lineage>
        <taxon>Eukaryota</taxon>
        <taxon>Metazoa</taxon>
        <taxon>Chordata</taxon>
        <taxon>Craniata</taxon>
        <taxon>Vertebrata</taxon>
        <taxon>Euteleostomi</taxon>
        <taxon>Mammalia</taxon>
        <taxon>Eutheria</taxon>
        <taxon>Euarchontoglires</taxon>
        <taxon>Glires</taxon>
        <taxon>Rodentia</taxon>
        <taxon>Hystricomorpha</taxon>
        <taxon>Caviidae</taxon>
        <taxon>Cavia</taxon>
    </lineage>
</organism>
<keyword evidence="10" id="KW-0325">Glycoprotein</keyword>
<feature type="signal peptide" evidence="12">
    <location>
        <begin position="1"/>
        <end position="27"/>
    </location>
</feature>
<evidence type="ECO:0000256" key="6">
    <source>
        <dbReference type="ARBA" id="ARBA00022729"/>
    </source>
</evidence>
<keyword evidence="8 12" id="KW-1133">Transmembrane helix</keyword>
<dbReference type="InterPro" id="IPR035595">
    <property type="entry name" value="UDP_glycos_trans_CS"/>
</dbReference>
<evidence type="ECO:0000256" key="9">
    <source>
        <dbReference type="ARBA" id="ARBA00023136"/>
    </source>
</evidence>
<dbReference type="PANTHER" id="PTHR48043">
    <property type="entry name" value="EG:EG0003.4 PROTEIN-RELATED"/>
    <property type="match status" value="1"/>
</dbReference>
<dbReference type="Pfam" id="PF00201">
    <property type="entry name" value="UDPGT"/>
    <property type="match status" value="1"/>
</dbReference>
<comment type="similarity">
    <text evidence="2 11">Belongs to the UDP-glycosyltransferase family.</text>
</comment>
<feature type="transmembrane region" description="Helical" evidence="12">
    <location>
        <begin position="491"/>
        <end position="514"/>
    </location>
</feature>
<dbReference type="GO" id="GO:0015020">
    <property type="term" value="F:glucuronosyltransferase activity"/>
    <property type="evidence" value="ECO:0007669"/>
    <property type="project" value="UniProtKB-EC"/>
</dbReference>